<feature type="chain" id="PRO_5046179986" description="DUF3857 domain-containing protein" evidence="1">
    <location>
        <begin position="19"/>
        <end position="657"/>
    </location>
</feature>
<dbReference type="RefSeq" id="WP_011708577.1">
    <property type="nucleotide sequence ID" value="NZ_BMIX01000004.1"/>
</dbReference>
<dbReference type="Proteomes" id="UP000605733">
    <property type="component" value="Unassembled WGS sequence"/>
</dbReference>
<dbReference type="Gene3D" id="2.60.40.3140">
    <property type="match status" value="1"/>
</dbReference>
<sequence>MNKLTCTIFLLFSFLLNAQKPVFYTKAIIPSNSDLETTFYTKDSLANAAYLFEEGFSEIDEKRNYDLVTRYTAKIKIYNKEGLDEANITIPLRKSERDKERVLNLKASTYNLENGKKVKQNLNPDNVYTEEFENYNLKKFTFPDVKPGSVLVYSYELVSPFIFDFTTWEFQAYIPKAYSKFTAKIPANYEYYTTKRGSLKLKTNDARVIKECFQFGSSTTPADCVETVFEMEDIPAFKPEKFLTAERNYISRIEYELKQITRLDGYVEKYTKDWEDVDKELELDRNIGRQLKKDRLVDDLLPEAISSLPNNIEKAQQIYKYVQDEFNWNEEYNLYKDMNIRDVLDEKTGSVLEINSVLHNLFTSEGFEVLPVMSATRNKGFPSKVHPVLSDFNYFFIQLNLNGDKYVLDATEKNLDFGRLPYRALNGYARLIDFDKGSSWIDIEPKDYSRFIYKDSINIKPDGSSDGFSLQIADGYHALSYRNNIDDLDNNEVFNKLSNPIESTHLDNTSIFNKHDHSKNLEIKYSLNNGSQKINDKIYFNPFSFKFFDENPFKQENRSYPIDFGYKDAYVYSAIIEIPEGFKVTELPETRNLKIQGNAANLMLSAGQTGDRTISVQCRLTFKHAVYPPEYYEALKQFFDKIIEVQTQSLIVLEENS</sequence>
<evidence type="ECO:0000259" key="2">
    <source>
        <dbReference type="Pfam" id="PF12969"/>
    </source>
</evidence>
<name>A0ABQ1WLQ9_9FLAO</name>
<gene>
    <name evidence="3" type="ORF">GCM10011532_21370</name>
</gene>
<evidence type="ECO:0000313" key="4">
    <source>
        <dbReference type="Proteomes" id="UP000605733"/>
    </source>
</evidence>
<comment type="caution">
    <text evidence="3">The sequence shown here is derived from an EMBL/GenBank/DDBJ whole genome shotgun (WGS) entry which is preliminary data.</text>
</comment>
<organism evidence="3 4">
    <name type="scientific">Christiangramia forsetii</name>
    <dbReference type="NCBI Taxonomy" id="411153"/>
    <lineage>
        <taxon>Bacteria</taxon>
        <taxon>Pseudomonadati</taxon>
        <taxon>Bacteroidota</taxon>
        <taxon>Flavobacteriia</taxon>
        <taxon>Flavobacteriales</taxon>
        <taxon>Flavobacteriaceae</taxon>
        <taxon>Christiangramia</taxon>
    </lineage>
</organism>
<dbReference type="Pfam" id="PF12969">
    <property type="entry name" value="DUF3857"/>
    <property type="match status" value="1"/>
</dbReference>
<protein>
    <recommendedName>
        <fullName evidence="2">DUF3857 domain-containing protein</fullName>
    </recommendedName>
</protein>
<feature type="domain" description="DUF3857" evidence="2">
    <location>
        <begin position="68"/>
        <end position="195"/>
    </location>
</feature>
<evidence type="ECO:0000256" key="1">
    <source>
        <dbReference type="SAM" id="SignalP"/>
    </source>
</evidence>
<dbReference type="InterPro" id="IPR024618">
    <property type="entry name" value="DUF3857"/>
</dbReference>
<dbReference type="EMBL" id="BMIX01000004">
    <property type="protein sequence ID" value="GGG37407.1"/>
    <property type="molecule type" value="Genomic_DNA"/>
</dbReference>
<proteinExistence type="predicted"/>
<accession>A0ABQ1WLQ9</accession>
<reference evidence="4" key="1">
    <citation type="journal article" date="2019" name="Int. J. Syst. Evol. Microbiol.">
        <title>The Global Catalogue of Microorganisms (GCM) 10K type strain sequencing project: providing services to taxonomists for standard genome sequencing and annotation.</title>
        <authorList>
            <consortium name="The Broad Institute Genomics Platform"/>
            <consortium name="The Broad Institute Genome Sequencing Center for Infectious Disease"/>
            <person name="Wu L."/>
            <person name="Ma J."/>
        </authorList>
    </citation>
    <scope>NUCLEOTIDE SEQUENCE [LARGE SCALE GENOMIC DNA]</scope>
    <source>
        <strain evidence="4">CGMCC 1.15422</strain>
    </source>
</reference>
<feature type="signal peptide" evidence="1">
    <location>
        <begin position="1"/>
        <end position="18"/>
    </location>
</feature>
<evidence type="ECO:0000313" key="3">
    <source>
        <dbReference type="EMBL" id="GGG37407.1"/>
    </source>
</evidence>
<keyword evidence="1" id="KW-0732">Signal</keyword>
<dbReference type="Gene3D" id="3.10.620.30">
    <property type="match status" value="1"/>
</dbReference>
<keyword evidence="4" id="KW-1185">Reference proteome</keyword>
<dbReference type="Gene3D" id="2.60.120.1130">
    <property type="match status" value="1"/>
</dbReference>